<sequence>MRHFLASRPAELPALLDHWVATGVITPEQAARMRADLGPTPPPKLTVLPGLPPAAEPHAVDRRQASIAIEALGYLGSLLIVVASLLFASRYWDDVSTAGHLAIVGGAAALLLLAGFAVPARLGEAAVRMQAVLWLGATVSTAGFLGILGDEAFGWYDEDLALLVFAGTTLVAALLWWRLPTVVQQALVVAGLAGMAGASAAQLQVENLPGVAVWGVGAIWFLLGWGRVVRPRWAALLLGGICVLIGPGMTVPADGGIVLALATIAALVCLAVLARDLLILAVGAWGALQFLPIAINEWFPSEVTAAAVLLVVGGLLVVGAVWVARRRPGASAPAKRRAYAIPAEVALIAGACVAVAVTAVILVLGLS</sequence>
<keyword evidence="1" id="KW-0472">Membrane</keyword>
<feature type="transmembrane region" description="Helical" evidence="1">
    <location>
        <begin position="211"/>
        <end position="228"/>
    </location>
</feature>
<name>A0AAU7T7U4_9ACTN</name>
<keyword evidence="1" id="KW-1133">Transmembrane helix</keyword>
<feature type="transmembrane region" description="Helical" evidence="1">
    <location>
        <begin position="256"/>
        <end position="273"/>
    </location>
</feature>
<feature type="transmembrane region" description="Helical" evidence="1">
    <location>
        <begin position="160"/>
        <end position="179"/>
    </location>
</feature>
<dbReference type="AlphaFoldDB" id="A0AAU7T7U4"/>
<dbReference type="EMBL" id="CP158165">
    <property type="protein sequence ID" value="XBV22924.1"/>
    <property type="molecule type" value="Genomic_DNA"/>
</dbReference>
<evidence type="ECO:0000313" key="2">
    <source>
        <dbReference type="EMBL" id="XBV22924.1"/>
    </source>
</evidence>
<feature type="transmembrane region" description="Helical" evidence="1">
    <location>
        <begin position="305"/>
        <end position="324"/>
    </location>
</feature>
<feature type="transmembrane region" description="Helical" evidence="1">
    <location>
        <begin position="71"/>
        <end position="92"/>
    </location>
</feature>
<feature type="transmembrane region" description="Helical" evidence="1">
    <location>
        <begin position="278"/>
        <end position="299"/>
    </location>
</feature>
<keyword evidence="1" id="KW-0812">Transmembrane</keyword>
<evidence type="ECO:0000256" key="1">
    <source>
        <dbReference type="SAM" id="Phobius"/>
    </source>
</evidence>
<proteinExistence type="predicted"/>
<feature type="transmembrane region" description="Helical" evidence="1">
    <location>
        <begin position="131"/>
        <end position="148"/>
    </location>
</feature>
<evidence type="ECO:0008006" key="3">
    <source>
        <dbReference type="Google" id="ProtNLM"/>
    </source>
</evidence>
<feature type="transmembrane region" description="Helical" evidence="1">
    <location>
        <begin position="98"/>
        <end position="119"/>
    </location>
</feature>
<feature type="transmembrane region" description="Helical" evidence="1">
    <location>
        <begin position="345"/>
        <end position="366"/>
    </location>
</feature>
<feature type="transmembrane region" description="Helical" evidence="1">
    <location>
        <begin position="186"/>
        <end position="205"/>
    </location>
</feature>
<reference evidence="2" key="1">
    <citation type="submission" date="2024-06" db="EMBL/GenBank/DDBJ databases">
        <title>Kribbella sp. strain HUAS MG21 genome sequences.</title>
        <authorList>
            <person name="Mo P."/>
        </authorList>
    </citation>
    <scope>NUCLEOTIDE SEQUENCE</scope>
    <source>
        <strain evidence="2">HUAS MG21</strain>
    </source>
</reference>
<organism evidence="2">
    <name type="scientific">Kribbella sp. HUAS MG21</name>
    <dbReference type="NCBI Taxonomy" id="3160966"/>
    <lineage>
        <taxon>Bacteria</taxon>
        <taxon>Bacillati</taxon>
        <taxon>Actinomycetota</taxon>
        <taxon>Actinomycetes</taxon>
        <taxon>Propionibacteriales</taxon>
        <taxon>Kribbellaceae</taxon>
        <taxon>Kribbella</taxon>
    </lineage>
</organism>
<dbReference type="RefSeq" id="WP_350275763.1">
    <property type="nucleotide sequence ID" value="NZ_CP158165.1"/>
</dbReference>
<protein>
    <recommendedName>
        <fullName evidence="3">DUF2157 domain-containing protein</fullName>
    </recommendedName>
</protein>
<feature type="transmembrane region" description="Helical" evidence="1">
    <location>
        <begin position="233"/>
        <end position="250"/>
    </location>
</feature>
<gene>
    <name evidence="2" type="ORF">ABN611_30700</name>
</gene>
<accession>A0AAU7T7U4</accession>